<sequence length="626" mass="64514">MTERRRVRRGLLAVGAAVLLALAGCGVPDSGPPVVVSTAPVTGSQGGDESNQRPADLPTPETATNPSDLVQLFYRAAGADPNQVQSTVSAFFTSDVARTWRPDPAGLTVVRITSYTVTDQSKDKDGQERATVRARGQLVGVLGDRGIMQSPPLGRSRSYQQLFHLVRVPVPNGTTKEWLITNPPSETLMSTEAMSTEYNATILYFASPDHRSLVPDLRYMSVGVLAPKQRTILVDWLLAGPSPWLGQAAVNDIPDGTKRRGNVVASGTNVVVVDLSSDAAAAPHTDMLAAQLAWSLRMQAPRLQLRVEGRAVHIPGVRGTTFDASTWHGYNMSTIGAGSTGYYVSGGRIVPATSNESLPAVLSGSLAGELNSDVQRAALSVDGSTALLVRAASDGGSEVWLGRAGGENRGGVVYTPVTGLGAHGIGTPSLLPGSATALVPVRGSLRSVGSDGAAHAVTYSEPPPGGNVTAVSVAPDGCRVALVADGHLYVAPLLTGPGAGRLTIGRLRPLASTFTQLTEVTWTQEDEVAFGGRGTVSEDGPLSGGPRGGVWQFSVDDVSSDLLTGSAGDAVPDQLASATSDPSKGGAHGTILLAASGRIAQITGNEVGPPGGATRSPHGSSPFFPS</sequence>
<dbReference type="Pfam" id="PF10647">
    <property type="entry name" value="Gmad1"/>
    <property type="match status" value="1"/>
</dbReference>
<dbReference type="PROSITE" id="PS51318">
    <property type="entry name" value="TAT"/>
    <property type="match status" value="1"/>
</dbReference>
<keyword evidence="2" id="KW-0732">Signal</keyword>
<dbReference type="EMBL" id="BOMB01000008">
    <property type="protein sequence ID" value="GID10642.1"/>
    <property type="molecule type" value="Genomic_DNA"/>
</dbReference>
<gene>
    <name evidence="4" type="ORF">Aru02nite_15310</name>
</gene>
<dbReference type="SUPFAM" id="SSF82171">
    <property type="entry name" value="DPP6 N-terminal domain-like"/>
    <property type="match status" value="1"/>
</dbReference>
<feature type="chain" id="PRO_5039149682" description="GerMN domain-containing protein" evidence="2">
    <location>
        <begin position="24"/>
        <end position="626"/>
    </location>
</feature>
<evidence type="ECO:0000256" key="1">
    <source>
        <dbReference type="SAM" id="MobiDB-lite"/>
    </source>
</evidence>
<evidence type="ECO:0000313" key="5">
    <source>
        <dbReference type="Proteomes" id="UP000612808"/>
    </source>
</evidence>
<dbReference type="InterPro" id="IPR059026">
    <property type="entry name" value="LpqB_N"/>
</dbReference>
<name>A0A8J3NBG5_9ACTN</name>
<keyword evidence="5" id="KW-1185">Reference proteome</keyword>
<reference evidence="4" key="1">
    <citation type="submission" date="2021-01" db="EMBL/GenBank/DDBJ databases">
        <title>Whole genome shotgun sequence of Actinocatenispora rupis NBRC 107355.</title>
        <authorList>
            <person name="Komaki H."/>
            <person name="Tamura T."/>
        </authorList>
    </citation>
    <scope>NUCLEOTIDE SEQUENCE</scope>
    <source>
        <strain evidence="4">NBRC 107355</strain>
    </source>
</reference>
<evidence type="ECO:0000256" key="2">
    <source>
        <dbReference type="SAM" id="SignalP"/>
    </source>
</evidence>
<dbReference type="InterPro" id="IPR018910">
    <property type="entry name" value="LpqB_C"/>
</dbReference>
<dbReference type="SMART" id="SM00909">
    <property type="entry name" value="Germane"/>
    <property type="match status" value="1"/>
</dbReference>
<dbReference type="InterPro" id="IPR006311">
    <property type="entry name" value="TAT_signal"/>
</dbReference>
<comment type="caution">
    <text evidence="4">The sequence shown here is derived from an EMBL/GenBank/DDBJ whole genome shotgun (WGS) entry which is preliminary data.</text>
</comment>
<feature type="domain" description="GerMN" evidence="3">
    <location>
        <begin position="230"/>
        <end position="316"/>
    </location>
</feature>
<evidence type="ECO:0000313" key="4">
    <source>
        <dbReference type="EMBL" id="GID10642.1"/>
    </source>
</evidence>
<dbReference type="Pfam" id="PF10646">
    <property type="entry name" value="Germane"/>
    <property type="match status" value="1"/>
</dbReference>
<dbReference type="Pfam" id="PF25976">
    <property type="entry name" value="LpqB_N"/>
    <property type="match status" value="1"/>
</dbReference>
<feature type="region of interest" description="Disordered" evidence="1">
    <location>
        <begin position="602"/>
        <end position="626"/>
    </location>
</feature>
<feature type="region of interest" description="Disordered" evidence="1">
    <location>
        <begin position="36"/>
        <end position="64"/>
    </location>
</feature>
<accession>A0A8J3NBG5</accession>
<feature type="compositionally biased region" description="Polar residues" evidence="1">
    <location>
        <begin position="39"/>
        <end position="53"/>
    </location>
</feature>
<dbReference type="AlphaFoldDB" id="A0A8J3NBG5"/>
<evidence type="ECO:0000259" key="3">
    <source>
        <dbReference type="SMART" id="SM00909"/>
    </source>
</evidence>
<dbReference type="Proteomes" id="UP000612808">
    <property type="component" value="Unassembled WGS sequence"/>
</dbReference>
<dbReference type="RefSeq" id="WP_203655977.1">
    <property type="nucleotide sequence ID" value="NZ_BAAAZM010000003.1"/>
</dbReference>
<proteinExistence type="predicted"/>
<organism evidence="4 5">
    <name type="scientific">Actinocatenispora rupis</name>
    <dbReference type="NCBI Taxonomy" id="519421"/>
    <lineage>
        <taxon>Bacteria</taxon>
        <taxon>Bacillati</taxon>
        <taxon>Actinomycetota</taxon>
        <taxon>Actinomycetes</taxon>
        <taxon>Micromonosporales</taxon>
        <taxon>Micromonosporaceae</taxon>
        <taxon>Actinocatenispora</taxon>
    </lineage>
</organism>
<dbReference type="InterPro" id="IPR019606">
    <property type="entry name" value="GerMN"/>
</dbReference>
<dbReference type="PROSITE" id="PS51257">
    <property type="entry name" value="PROKAR_LIPOPROTEIN"/>
    <property type="match status" value="1"/>
</dbReference>
<protein>
    <recommendedName>
        <fullName evidence="3">GerMN domain-containing protein</fullName>
    </recommendedName>
</protein>
<feature type="signal peptide" evidence="2">
    <location>
        <begin position="1"/>
        <end position="23"/>
    </location>
</feature>